<feature type="transmembrane region" description="Helical" evidence="6">
    <location>
        <begin position="248"/>
        <end position="268"/>
    </location>
</feature>
<dbReference type="KEGG" id="eff:skT53_16050"/>
<accession>A0A7I8DDL9</accession>
<gene>
    <name evidence="8" type="ORF">skT53_16050</name>
</gene>
<keyword evidence="2" id="KW-1003">Cell membrane</keyword>
<feature type="transmembrane region" description="Helical" evidence="6">
    <location>
        <begin position="91"/>
        <end position="107"/>
    </location>
</feature>
<evidence type="ECO:0000313" key="9">
    <source>
        <dbReference type="Proteomes" id="UP000593802"/>
    </source>
</evidence>
<evidence type="ECO:0000256" key="3">
    <source>
        <dbReference type="ARBA" id="ARBA00022692"/>
    </source>
</evidence>
<evidence type="ECO:0000256" key="5">
    <source>
        <dbReference type="ARBA" id="ARBA00023136"/>
    </source>
</evidence>
<evidence type="ECO:0000256" key="2">
    <source>
        <dbReference type="ARBA" id="ARBA00022475"/>
    </source>
</evidence>
<dbReference type="AlphaFoldDB" id="A0A7I8DDL9"/>
<feature type="domain" description="Type II secretion system protein GspF" evidence="7">
    <location>
        <begin position="160"/>
        <end position="261"/>
    </location>
</feature>
<dbReference type="GO" id="GO:0005886">
    <property type="term" value="C:plasma membrane"/>
    <property type="evidence" value="ECO:0007669"/>
    <property type="project" value="UniProtKB-SubCell"/>
</dbReference>
<evidence type="ECO:0000256" key="4">
    <source>
        <dbReference type="ARBA" id="ARBA00022989"/>
    </source>
</evidence>
<evidence type="ECO:0000259" key="7">
    <source>
        <dbReference type="Pfam" id="PF00482"/>
    </source>
</evidence>
<name>A0A7I8DDL9_9BACL</name>
<dbReference type="Proteomes" id="UP000593802">
    <property type="component" value="Chromosome"/>
</dbReference>
<dbReference type="InterPro" id="IPR042094">
    <property type="entry name" value="T2SS_GspF_sf"/>
</dbReference>
<keyword evidence="4 6" id="KW-1133">Transmembrane helix</keyword>
<evidence type="ECO:0000256" key="1">
    <source>
        <dbReference type="ARBA" id="ARBA00004651"/>
    </source>
</evidence>
<feature type="transmembrane region" description="Helical" evidence="6">
    <location>
        <begin position="66"/>
        <end position="85"/>
    </location>
</feature>
<dbReference type="Gene3D" id="1.20.81.30">
    <property type="entry name" value="Type II secretion system (T2SS), domain F"/>
    <property type="match status" value="1"/>
</dbReference>
<keyword evidence="9" id="KW-1185">Reference proteome</keyword>
<comment type="subcellular location">
    <subcellularLocation>
        <location evidence="1">Cell membrane</location>
        <topology evidence="1">Multi-pass membrane protein</topology>
    </subcellularLocation>
</comment>
<feature type="transmembrane region" description="Helical" evidence="6">
    <location>
        <begin position="280"/>
        <end position="299"/>
    </location>
</feature>
<evidence type="ECO:0000256" key="6">
    <source>
        <dbReference type="SAM" id="Phobius"/>
    </source>
</evidence>
<dbReference type="EMBL" id="AP023366">
    <property type="protein sequence ID" value="BCJ86620.1"/>
    <property type="molecule type" value="Genomic_DNA"/>
</dbReference>
<organism evidence="8 9">
    <name type="scientific">Effusibacillus dendaii</name>
    <dbReference type="NCBI Taxonomy" id="2743772"/>
    <lineage>
        <taxon>Bacteria</taxon>
        <taxon>Bacillati</taxon>
        <taxon>Bacillota</taxon>
        <taxon>Bacilli</taxon>
        <taxon>Bacillales</taxon>
        <taxon>Alicyclobacillaceae</taxon>
        <taxon>Effusibacillus</taxon>
    </lineage>
</organism>
<proteinExistence type="predicted"/>
<dbReference type="PANTHER" id="PTHR35007:SF1">
    <property type="entry name" value="PILUS ASSEMBLY PROTEIN"/>
    <property type="match status" value="1"/>
</dbReference>
<dbReference type="RefSeq" id="WP_200760607.1">
    <property type="nucleotide sequence ID" value="NZ_AP023366.1"/>
</dbReference>
<dbReference type="InterPro" id="IPR018076">
    <property type="entry name" value="T2SS_GspF_dom"/>
</dbReference>
<keyword evidence="5 6" id="KW-0472">Membrane</keyword>
<dbReference type="PANTHER" id="PTHR35007">
    <property type="entry name" value="INTEGRAL MEMBRANE PROTEIN-RELATED"/>
    <property type="match status" value="1"/>
</dbReference>
<reference evidence="8 9" key="1">
    <citation type="submission" date="2020-08" db="EMBL/GenBank/DDBJ databases">
        <title>Complete Genome Sequence of Effusibacillus dendaii Strain skT53, Isolated from Farmland soil.</title>
        <authorList>
            <person name="Konishi T."/>
            <person name="Kawasaki H."/>
        </authorList>
    </citation>
    <scope>NUCLEOTIDE SEQUENCE [LARGE SCALE GENOMIC DNA]</scope>
    <source>
        <strain evidence="9">skT53</strain>
    </source>
</reference>
<protein>
    <recommendedName>
        <fullName evidence="7">Type II secretion system protein GspF domain-containing protein</fullName>
    </recommendedName>
</protein>
<keyword evidence="3 6" id="KW-0812">Transmembrane</keyword>
<sequence>MWITYFSILISMFCLLRLLKEIVQLARYGNLPDNRTLVKRIRQLKSGAADRPSNRRHSSVQVKHKTVFAFLVPTVLFMFCFSIGWLFFRNGFYAFLFGFVGLIYPRIREYQRAIKRKQLMLIQFRNVLSSITNSVKAGSSLETAFLKCQFDLQTEFSTSRDKPMWEEIEKLNRNLQFGYSMEDSLLKFKSAVGIEELAQFADAILIVRAKGGNLAEVMNNTAEMIADKIEIQEEIKVATSQKRLESNVLTFTPIVIIVTILLLNPGYLQPMYESPLGTGLLFIGTLLLFANFFLARYILSIDV</sequence>
<dbReference type="Pfam" id="PF00482">
    <property type="entry name" value="T2SSF"/>
    <property type="match status" value="1"/>
</dbReference>
<evidence type="ECO:0000313" key="8">
    <source>
        <dbReference type="EMBL" id="BCJ86620.1"/>
    </source>
</evidence>